<reference evidence="7 8" key="1">
    <citation type="submission" date="2007-05" db="EMBL/GenBank/DDBJ databases">
        <title>Complete sequence of chromosome of Acidiphilium cryptum JF-5.</title>
        <authorList>
            <consortium name="US DOE Joint Genome Institute"/>
            <person name="Copeland A."/>
            <person name="Lucas S."/>
            <person name="Lapidus A."/>
            <person name="Barry K."/>
            <person name="Detter J.C."/>
            <person name="Glavina del Rio T."/>
            <person name="Hammon N."/>
            <person name="Israni S."/>
            <person name="Dalin E."/>
            <person name="Tice H."/>
            <person name="Pitluck S."/>
            <person name="Sims D."/>
            <person name="Brettin T."/>
            <person name="Bruce D."/>
            <person name="Han C."/>
            <person name="Schmutz J."/>
            <person name="Larimer F."/>
            <person name="Land M."/>
            <person name="Hauser L."/>
            <person name="Kyrpides N."/>
            <person name="Kim E."/>
            <person name="Magnuson T."/>
            <person name="Richardson P."/>
        </authorList>
    </citation>
    <scope>NUCLEOTIDE SEQUENCE [LARGE SCALE GENOMIC DNA]</scope>
    <source>
        <strain evidence="7 8">JF-5</strain>
    </source>
</reference>
<dbReference type="InterPro" id="IPR004358">
    <property type="entry name" value="Sig_transdc_His_kin-like_C"/>
</dbReference>
<dbReference type="PROSITE" id="PS50109">
    <property type="entry name" value="HIS_KIN"/>
    <property type="match status" value="1"/>
</dbReference>
<dbReference type="Pfam" id="PF00512">
    <property type="entry name" value="HisKA"/>
    <property type="match status" value="1"/>
</dbReference>
<dbReference type="PROSITE" id="PS50110">
    <property type="entry name" value="RESPONSE_REGULATORY"/>
    <property type="match status" value="1"/>
</dbReference>
<dbReference type="KEGG" id="acr:Acry_0764"/>
<dbReference type="HOGENOM" id="CLU_000445_114_51_5"/>
<dbReference type="SMART" id="SM00388">
    <property type="entry name" value="HisKA"/>
    <property type="match status" value="1"/>
</dbReference>
<keyword evidence="3 4" id="KW-0597">Phosphoprotein</keyword>
<accession>A5FWK2</accession>
<comment type="catalytic activity">
    <reaction evidence="1">
        <text>ATP + protein L-histidine = ADP + protein N-phospho-L-histidine.</text>
        <dbReference type="EC" id="2.7.13.3"/>
    </reaction>
</comment>
<dbReference type="InterPro" id="IPR000014">
    <property type="entry name" value="PAS"/>
</dbReference>
<feature type="modified residue" description="4-aspartylphosphate" evidence="4">
    <location>
        <position position="489"/>
    </location>
</feature>
<dbReference type="InterPro" id="IPR013656">
    <property type="entry name" value="PAS_4"/>
</dbReference>
<evidence type="ECO:0000313" key="8">
    <source>
        <dbReference type="Proteomes" id="UP000000245"/>
    </source>
</evidence>
<dbReference type="InterPro" id="IPR005467">
    <property type="entry name" value="His_kinase_dom"/>
</dbReference>
<dbReference type="Proteomes" id="UP000000245">
    <property type="component" value="Chromosome"/>
</dbReference>
<dbReference type="RefSeq" id="WP_011941758.1">
    <property type="nucleotide sequence ID" value="NC_009484.1"/>
</dbReference>
<evidence type="ECO:0000313" key="7">
    <source>
        <dbReference type="EMBL" id="ABQ29984.1"/>
    </source>
</evidence>
<dbReference type="SUPFAM" id="SSF52172">
    <property type="entry name" value="CheY-like"/>
    <property type="match status" value="1"/>
</dbReference>
<dbReference type="InterPro" id="IPR011006">
    <property type="entry name" value="CheY-like_superfamily"/>
</dbReference>
<dbReference type="SUPFAM" id="SSF55785">
    <property type="entry name" value="PYP-like sensor domain (PAS domain)"/>
    <property type="match status" value="1"/>
</dbReference>
<dbReference type="InterPro" id="IPR003594">
    <property type="entry name" value="HATPase_dom"/>
</dbReference>
<dbReference type="eggNOG" id="COG4191">
    <property type="taxonomic scope" value="Bacteria"/>
</dbReference>
<dbReference type="SUPFAM" id="SSF47384">
    <property type="entry name" value="Homodimeric domain of signal transducing histidine kinase"/>
    <property type="match status" value="1"/>
</dbReference>
<dbReference type="PRINTS" id="PR00344">
    <property type="entry name" value="BCTRLSENSOR"/>
</dbReference>
<keyword evidence="7" id="KW-0418">Kinase</keyword>
<dbReference type="CDD" id="cd00082">
    <property type="entry name" value="HisKA"/>
    <property type="match status" value="1"/>
</dbReference>
<proteinExistence type="predicted"/>
<dbReference type="PANTHER" id="PTHR43065:SF42">
    <property type="entry name" value="TWO-COMPONENT SENSOR PPRA"/>
    <property type="match status" value="1"/>
</dbReference>
<protein>
    <recommendedName>
        <fullName evidence="2">histidine kinase</fullName>
        <ecNumber evidence="2">2.7.13.3</ecNumber>
    </recommendedName>
</protein>
<evidence type="ECO:0000259" key="6">
    <source>
        <dbReference type="PROSITE" id="PS50110"/>
    </source>
</evidence>
<dbReference type="STRING" id="349163.Acry_0764"/>
<dbReference type="InterPro" id="IPR036890">
    <property type="entry name" value="HATPase_C_sf"/>
</dbReference>
<dbReference type="Gene3D" id="3.40.50.2300">
    <property type="match status" value="1"/>
</dbReference>
<dbReference type="Pfam" id="PF02518">
    <property type="entry name" value="HATPase_c"/>
    <property type="match status" value="1"/>
</dbReference>
<dbReference type="InterPro" id="IPR035965">
    <property type="entry name" value="PAS-like_dom_sf"/>
</dbReference>
<dbReference type="AlphaFoldDB" id="A5FWK2"/>
<dbReference type="Gene3D" id="1.10.287.130">
    <property type="match status" value="1"/>
</dbReference>
<dbReference type="eggNOG" id="COG0745">
    <property type="taxonomic scope" value="Bacteria"/>
</dbReference>
<evidence type="ECO:0000256" key="3">
    <source>
        <dbReference type="ARBA" id="ARBA00022553"/>
    </source>
</evidence>
<dbReference type="GO" id="GO:0000155">
    <property type="term" value="F:phosphorelay sensor kinase activity"/>
    <property type="evidence" value="ECO:0007669"/>
    <property type="project" value="InterPro"/>
</dbReference>
<keyword evidence="7" id="KW-0808">Transferase</keyword>
<dbReference type="EC" id="2.7.13.3" evidence="2"/>
<dbReference type="Gene3D" id="3.30.450.20">
    <property type="entry name" value="PAS domain"/>
    <property type="match status" value="1"/>
</dbReference>
<dbReference type="Gene3D" id="3.30.565.10">
    <property type="entry name" value="Histidine kinase-like ATPase, C-terminal domain"/>
    <property type="match status" value="1"/>
</dbReference>
<sequence>MAETSIPLTLAQAGATDPAPEAFMPAMIAGFDWAATPLGPIDTWSAIRRRTVQLICRSDIAIATMWGPEGILIYNDACAALLGRHHPGSLGQPAAQANPRMKRFIRDILARVHAGETVVLHDYSLVSDRGDSPEQIWLSLSYTPILDADGRIDGVHAALTETTNQVREREEVETALRQSMKMEAIGQLTGGISHDFNNLLTGILGNLDMLATRIEQGDHASAMSYLDGARSAASRAAGLTQRLLTFARRQALAPAAISVATLLDDLHELIDRTVGPAIEVQTLYPPDLRAGFCDRNQLENALLNLAINARDAMPEGGRLTIEASNATLVAPARGQTHTEGDYVRLTITDTGCGMSDEVKDRVFEPFFTTKPAGQGTGLGLSMVYGFIKQSGGHIELASEAGRGTKISLFIPCNQLSGATETSDAPAPAPDMRWDETSGLILVVDDEPGLRTLLADMLREQGFSVRMAADAEAALAILRAEPDIDLLIADIGLPGAMNGRQLALAARADRPELPLLFVTGLDETTSSGPPFDSAPTAMLRKPFSFGCLHTQVGLLLAHSRTATPPRSMG</sequence>
<evidence type="ECO:0000256" key="1">
    <source>
        <dbReference type="ARBA" id="ARBA00000085"/>
    </source>
</evidence>
<feature type="domain" description="Response regulatory" evidence="6">
    <location>
        <begin position="439"/>
        <end position="555"/>
    </location>
</feature>
<organism evidence="7 8">
    <name type="scientific">Acidiphilium cryptum (strain JF-5)</name>
    <dbReference type="NCBI Taxonomy" id="349163"/>
    <lineage>
        <taxon>Bacteria</taxon>
        <taxon>Pseudomonadati</taxon>
        <taxon>Pseudomonadota</taxon>
        <taxon>Alphaproteobacteria</taxon>
        <taxon>Acetobacterales</taxon>
        <taxon>Acidocellaceae</taxon>
        <taxon>Acidiphilium</taxon>
    </lineage>
</organism>
<evidence type="ECO:0000256" key="4">
    <source>
        <dbReference type="PROSITE-ProRule" id="PRU00169"/>
    </source>
</evidence>
<dbReference type="CDD" id="cd00130">
    <property type="entry name" value="PAS"/>
    <property type="match status" value="1"/>
</dbReference>
<dbReference type="SUPFAM" id="SSF55874">
    <property type="entry name" value="ATPase domain of HSP90 chaperone/DNA topoisomerase II/histidine kinase"/>
    <property type="match status" value="1"/>
</dbReference>
<dbReference type="EMBL" id="CP000697">
    <property type="protein sequence ID" value="ABQ29984.1"/>
    <property type="molecule type" value="Genomic_DNA"/>
</dbReference>
<dbReference type="PANTHER" id="PTHR43065">
    <property type="entry name" value="SENSOR HISTIDINE KINASE"/>
    <property type="match status" value="1"/>
</dbReference>
<keyword evidence="8" id="KW-1185">Reference proteome</keyword>
<name>A5FWK2_ACICJ</name>
<dbReference type="InterPro" id="IPR001789">
    <property type="entry name" value="Sig_transdc_resp-reg_receiver"/>
</dbReference>
<gene>
    <name evidence="7" type="ordered locus">Acry_0764</name>
</gene>
<dbReference type="InterPro" id="IPR003661">
    <property type="entry name" value="HisK_dim/P_dom"/>
</dbReference>
<dbReference type="SMART" id="SM00448">
    <property type="entry name" value="REC"/>
    <property type="match status" value="1"/>
</dbReference>
<dbReference type="Pfam" id="PF08448">
    <property type="entry name" value="PAS_4"/>
    <property type="match status" value="1"/>
</dbReference>
<dbReference type="SMART" id="SM00387">
    <property type="entry name" value="HATPase_c"/>
    <property type="match status" value="1"/>
</dbReference>
<dbReference type="InterPro" id="IPR036097">
    <property type="entry name" value="HisK_dim/P_sf"/>
</dbReference>
<dbReference type="Pfam" id="PF00072">
    <property type="entry name" value="Response_reg"/>
    <property type="match status" value="1"/>
</dbReference>
<feature type="domain" description="Histidine kinase" evidence="5">
    <location>
        <begin position="191"/>
        <end position="414"/>
    </location>
</feature>
<evidence type="ECO:0000259" key="5">
    <source>
        <dbReference type="PROSITE" id="PS50109"/>
    </source>
</evidence>
<evidence type="ECO:0000256" key="2">
    <source>
        <dbReference type="ARBA" id="ARBA00012438"/>
    </source>
</evidence>